<dbReference type="AlphaFoldDB" id="A0AAI8VJL0"/>
<reference evidence="1" key="1">
    <citation type="submission" date="2023-10" db="EMBL/GenBank/DDBJ databases">
        <authorList>
            <person name="Hackl T."/>
        </authorList>
    </citation>
    <scope>NUCLEOTIDE SEQUENCE</scope>
</reference>
<dbReference type="EMBL" id="CAUWAG010000008">
    <property type="protein sequence ID" value="CAJ2506140.1"/>
    <property type="molecule type" value="Genomic_DNA"/>
</dbReference>
<organism evidence="1 2">
    <name type="scientific">Anthostomella pinea</name>
    <dbReference type="NCBI Taxonomy" id="933095"/>
    <lineage>
        <taxon>Eukaryota</taxon>
        <taxon>Fungi</taxon>
        <taxon>Dikarya</taxon>
        <taxon>Ascomycota</taxon>
        <taxon>Pezizomycotina</taxon>
        <taxon>Sordariomycetes</taxon>
        <taxon>Xylariomycetidae</taxon>
        <taxon>Xylariales</taxon>
        <taxon>Xylariaceae</taxon>
        <taxon>Anthostomella</taxon>
    </lineage>
</organism>
<keyword evidence="2" id="KW-1185">Reference proteome</keyword>
<name>A0AAI8VJL0_9PEZI</name>
<dbReference type="Proteomes" id="UP001295740">
    <property type="component" value="Unassembled WGS sequence"/>
</dbReference>
<comment type="caution">
    <text evidence="1">The sequence shown here is derived from an EMBL/GenBank/DDBJ whole genome shotgun (WGS) entry which is preliminary data.</text>
</comment>
<evidence type="ECO:0000313" key="2">
    <source>
        <dbReference type="Proteomes" id="UP001295740"/>
    </source>
</evidence>
<accession>A0AAI8VJL0</accession>
<proteinExistence type="predicted"/>
<gene>
    <name evidence="1" type="ORF">KHLLAP_LOCUS6608</name>
</gene>
<evidence type="ECO:0000313" key="1">
    <source>
        <dbReference type="EMBL" id="CAJ2506140.1"/>
    </source>
</evidence>
<protein>
    <submittedName>
        <fullName evidence="1">Uu.00g002700.m01.CDS01</fullName>
    </submittedName>
</protein>
<sequence>MEVTDFLQIKQFISSGGCSNTAVQQCDFHVAYLVTDASSILGLRVYRTAEWSGQGSEYHGSVTHPNIPYTIYVHDNHLLLVPRAVDKLHKELRDFRHNHRRFTLQLSDDWLEAYQKYNMPPIFAARKVNFGFNEDKGVVVAALLGPGSNLIPYWNISSMLRGRKTVICVHFMYGTPDPEGRYQMMLMDLDQAA</sequence>